<comment type="caution">
    <text evidence="2">The sequence shown here is derived from an EMBL/GenBank/DDBJ whole genome shotgun (WGS) entry which is preliminary data.</text>
</comment>
<feature type="transmembrane region" description="Helical" evidence="1">
    <location>
        <begin position="79"/>
        <end position="101"/>
    </location>
</feature>
<gene>
    <name evidence="2" type="ORF">GGR46_004618</name>
</gene>
<feature type="transmembrane region" description="Helical" evidence="1">
    <location>
        <begin position="51"/>
        <end position="73"/>
    </location>
</feature>
<evidence type="ECO:0000256" key="1">
    <source>
        <dbReference type="SAM" id="Phobius"/>
    </source>
</evidence>
<dbReference type="EMBL" id="JACIEH010000004">
    <property type="protein sequence ID" value="MBB4101029.1"/>
    <property type="molecule type" value="Genomic_DNA"/>
</dbReference>
<name>A0A7W6NYB4_9SPHN</name>
<dbReference type="RefSeq" id="WP_184000370.1">
    <property type="nucleotide sequence ID" value="NZ_JACIEH010000004.1"/>
</dbReference>
<organism evidence="2 3">
    <name type="scientific">Sphingomonas kyeonggiensis</name>
    <dbReference type="NCBI Taxonomy" id="1268553"/>
    <lineage>
        <taxon>Bacteria</taxon>
        <taxon>Pseudomonadati</taxon>
        <taxon>Pseudomonadota</taxon>
        <taxon>Alphaproteobacteria</taxon>
        <taxon>Sphingomonadales</taxon>
        <taxon>Sphingomonadaceae</taxon>
        <taxon>Sphingomonas</taxon>
    </lineage>
</organism>
<evidence type="ECO:0000313" key="3">
    <source>
        <dbReference type="Proteomes" id="UP000557392"/>
    </source>
</evidence>
<keyword evidence="1" id="KW-1133">Transmembrane helix</keyword>
<reference evidence="2 3" key="1">
    <citation type="submission" date="2020-08" db="EMBL/GenBank/DDBJ databases">
        <title>Genomic Encyclopedia of Type Strains, Phase IV (KMG-IV): sequencing the most valuable type-strain genomes for metagenomic binning, comparative biology and taxonomic classification.</title>
        <authorList>
            <person name="Goeker M."/>
        </authorList>
    </citation>
    <scope>NUCLEOTIDE SEQUENCE [LARGE SCALE GENOMIC DNA]</scope>
    <source>
        <strain evidence="2 3">DSM 101806</strain>
    </source>
</reference>
<dbReference type="Proteomes" id="UP000557392">
    <property type="component" value="Unassembled WGS sequence"/>
</dbReference>
<proteinExistence type="predicted"/>
<protein>
    <submittedName>
        <fullName evidence="2">Uncharacterized protein</fullName>
    </submittedName>
</protein>
<sequence length="230" mass="25247">MSRAERLKHEAPREETSGALSLGLVASGKVSLQTIQRGEAALKNLSHPTTLLAGGGVLLLAAILIINANSPWFRDNGGLAGWLQTIGSLYAIAAISVPVLLERRLATTRARQSLLASAELAYDLMSYVARIAFDRDARFSEWYVPQWQVIDEVLQAAPVHEIDSPGGMRAFVSIRELYGRMRAWDETNEESWPRSAEGGTLSYVGNLVMNAGRHLEDLRGQVAGREQRHV</sequence>
<dbReference type="AlphaFoldDB" id="A0A7W6NYB4"/>
<keyword evidence="1" id="KW-0812">Transmembrane</keyword>
<evidence type="ECO:0000313" key="2">
    <source>
        <dbReference type="EMBL" id="MBB4101029.1"/>
    </source>
</evidence>
<accession>A0A7W6NYB4</accession>
<keyword evidence="3" id="KW-1185">Reference proteome</keyword>
<keyword evidence="1" id="KW-0472">Membrane</keyword>